<gene>
    <name evidence="5" type="ORF">KFE25_010182</name>
</gene>
<dbReference type="PANTHER" id="PTHR45896:SF1">
    <property type="entry name" value="N-ALPHA-ACETYLTRANSFERASE 30"/>
    <property type="match status" value="1"/>
</dbReference>
<keyword evidence="2" id="KW-0012">Acyltransferase</keyword>
<dbReference type="Proteomes" id="UP000751190">
    <property type="component" value="Unassembled WGS sequence"/>
</dbReference>
<dbReference type="Gene3D" id="3.40.630.30">
    <property type="match status" value="1"/>
</dbReference>
<dbReference type="GO" id="GO:0004596">
    <property type="term" value="F:protein-N-terminal amino-acid acetyltransferase activity"/>
    <property type="evidence" value="ECO:0007669"/>
    <property type="project" value="InterPro"/>
</dbReference>
<organism evidence="5 6">
    <name type="scientific">Diacronema lutheri</name>
    <name type="common">Unicellular marine alga</name>
    <name type="synonym">Monochrysis lutheri</name>
    <dbReference type="NCBI Taxonomy" id="2081491"/>
    <lineage>
        <taxon>Eukaryota</taxon>
        <taxon>Haptista</taxon>
        <taxon>Haptophyta</taxon>
        <taxon>Pavlovophyceae</taxon>
        <taxon>Pavlovales</taxon>
        <taxon>Pavlovaceae</taxon>
        <taxon>Diacronema</taxon>
    </lineage>
</organism>
<dbReference type="CDD" id="cd04301">
    <property type="entry name" value="NAT_SF"/>
    <property type="match status" value="1"/>
</dbReference>
<accession>A0A8J6C9Q7</accession>
<sequence>MAADCDAALEYRMYRDEGDLPGIMALISADLSEPYSIFTYRYFIHQWPELSFVVLDAGIIIGTIVCKMDEHKTGPMRGYVAMLAVHNSQRKRGIGKWLVRRATQAMRGAGCDEVVLETEVTNAGAIALYESLGFVRDKRLLRYYLNGNDAFRLKIWFDPLPPHQQPPEGEAHAML</sequence>
<evidence type="ECO:0000256" key="2">
    <source>
        <dbReference type="ARBA" id="ARBA00023315"/>
    </source>
</evidence>
<evidence type="ECO:0000256" key="1">
    <source>
        <dbReference type="ARBA" id="ARBA00022679"/>
    </source>
</evidence>
<feature type="domain" description="N-acetyltransferase" evidence="4">
    <location>
        <begin position="9"/>
        <end position="158"/>
    </location>
</feature>
<dbReference type="PANTHER" id="PTHR45896">
    <property type="entry name" value="N-ALPHA-ACETYLTRANSFERASE 30"/>
    <property type="match status" value="1"/>
</dbReference>
<keyword evidence="1" id="KW-0808">Transferase</keyword>
<dbReference type="AlphaFoldDB" id="A0A8J6C9Q7"/>
<evidence type="ECO:0000256" key="3">
    <source>
        <dbReference type="ARBA" id="ARBA00024025"/>
    </source>
</evidence>
<dbReference type="OrthoDB" id="249099at2759"/>
<dbReference type="EMBL" id="JAGTXO010000012">
    <property type="protein sequence ID" value="KAG8464814.1"/>
    <property type="molecule type" value="Genomic_DNA"/>
</dbReference>
<dbReference type="SUPFAM" id="SSF55729">
    <property type="entry name" value="Acyl-CoA N-acyltransferases (Nat)"/>
    <property type="match status" value="1"/>
</dbReference>
<comment type="caution">
    <text evidence="5">The sequence shown here is derived from an EMBL/GenBank/DDBJ whole genome shotgun (WGS) entry which is preliminary data.</text>
</comment>
<dbReference type="InterPro" id="IPR000182">
    <property type="entry name" value="GNAT_dom"/>
</dbReference>
<evidence type="ECO:0000259" key="4">
    <source>
        <dbReference type="PROSITE" id="PS51186"/>
    </source>
</evidence>
<proteinExistence type="inferred from homology"/>
<comment type="similarity">
    <text evidence="3">Belongs to the acetyltransferase family. MAK3 subfamily.</text>
</comment>
<dbReference type="Pfam" id="PF00583">
    <property type="entry name" value="Acetyltransf_1"/>
    <property type="match status" value="1"/>
</dbReference>
<protein>
    <recommendedName>
        <fullName evidence="4">N-acetyltransferase domain-containing protein</fullName>
    </recommendedName>
</protein>
<dbReference type="PROSITE" id="PS51186">
    <property type="entry name" value="GNAT"/>
    <property type="match status" value="1"/>
</dbReference>
<name>A0A8J6C9Q7_DIALT</name>
<dbReference type="InterPro" id="IPR016181">
    <property type="entry name" value="Acyl_CoA_acyltransferase"/>
</dbReference>
<evidence type="ECO:0000313" key="5">
    <source>
        <dbReference type="EMBL" id="KAG8464814.1"/>
    </source>
</evidence>
<dbReference type="InterPro" id="IPR044542">
    <property type="entry name" value="NAA30-like"/>
</dbReference>
<dbReference type="GO" id="GO:0031417">
    <property type="term" value="C:NatC complex"/>
    <property type="evidence" value="ECO:0007669"/>
    <property type="project" value="TreeGrafter"/>
</dbReference>
<keyword evidence="6" id="KW-1185">Reference proteome</keyword>
<evidence type="ECO:0000313" key="6">
    <source>
        <dbReference type="Proteomes" id="UP000751190"/>
    </source>
</evidence>
<reference evidence="5" key="1">
    <citation type="submission" date="2021-05" db="EMBL/GenBank/DDBJ databases">
        <title>The genome of the haptophyte Pavlova lutheri (Diacronema luteri, Pavlovales) - a model for lipid biosynthesis in eukaryotic algae.</title>
        <authorList>
            <person name="Hulatt C.J."/>
            <person name="Posewitz M.C."/>
        </authorList>
    </citation>
    <scope>NUCLEOTIDE SEQUENCE</scope>
    <source>
        <strain evidence="5">NIVA-4/92</strain>
    </source>
</reference>
<dbReference type="OMA" id="EDIQYTN"/>